<dbReference type="SUPFAM" id="SSF55545">
    <property type="entry name" value="beta-N-acetylhexosaminidase-like domain"/>
    <property type="match status" value="1"/>
</dbReference>
<comment type="similarity">
    <text evidence="1">Belongs to the glycosyl hydrolase 20 family.</text>
</comment>
<keyword evidence="2" id="KW-0378">Hydrolase</keyword>
<dbReference type="PANTHER" id="PTHR43678">
    <property type="entry name" value="PUTATIVE (AFU_ORTHOLOGUE AFUA_2G00640)-RELATED"/>
    <property type="match status" value="1"/>
</dbReference>
<sequence length="1044" mass="110448">MDIRRRLAVLCNAACLVASQVVVTPVFAAASPDPAPNVTPALRQWTGASGTFRLGRGARIVVAPAQAADARTFRDDLAAITGQALPVVLGDTAHPGDLRLLVDPAAPATLGEEGYQLQIADTLTVRGRTPAGVAHGTQTVEQLFTLAPDRAQVPHGTAMDWPDVRQRGFMLDAGRKYYRPEYILQQIRTAAWLKLNTVHLHLTEHNAFRLVSDRFPGLAAADAYTKADIRRFEDEARKYHVTLLPEIDLPGHSNAIAQYRPDLKFSCPALADGWTLDVTKQATRDFVKKLLDEFVPLFDGPEFHVGTDEYQTQATQEQCPELVDYAREHGYASTADVFVDFINFMNKVVRSHDKRAVIWNWWDYQQAPSTAPDKNIKVEAWVGDGVQHYLDLGYDVVASPGDLLYVTPGAPPGGALLPDDRSLYAQWTPTQNDHLTGYLISRWSDSAETQSDAYFDWFANRPQQVLADRAWGGPRQGTSFDFEDRIDRLGPPPGVAYPPTGTVKLTGTSYGAGPAYGGSDNTYDKVFDGDPNTAYDYEKADGGYAGIDLGAGHTARVAKIRFVPRAGQAGRMVGGRFQGCTDGPDKGCVDLATVPWTPMADWTQLTVEDNGRYRWLRYVSPPGGFANIAEAEFDTAPETPGRLDVAAPGTLRALGHSTVTTTFTNTGTSALNDVRQTLTAYATSSVVPLAARPIGDPVAEVVAPGHSVSVRWQADLPLDVMPGTYRLTGGVTWAGGGRTTGAAAVKVPAPLTATADPGTLVVSGGKDATATVRLTSPADAPLTARWAVNSPSGVTARPASGTVHVPAGGTASVRVTVTANDKPGAYDLPVALTARAGGGRVDVTAPLRVSVPYPALSGAFDNTGTTDDGTPAPGGLNGGIDSDGSSYSAQALAAAGVTRGGTFTYDGQTFTWPDAAPGTPDNVLANGQTIKVGKQGGRLGLLTVGTYGPIGGTGLVSYADGSTQPFTVTDPDWQVPSLPGDAKAAITMPYHNLAGTGRVNRTTYVFAHEVALDPAKTVASVTLPTVSSTARGGLHVFALTVSSS</sequence>
<dbReference type="Gene3D" id="2.60.120.260">
    <property type="entry name" value="Galactose-binding domain-like"/>
    <property type="match status" value="1"/>
</dbReference>
<dbReference type="Gene3D" id="3.30.379.10">
    <property type="entry name" value="Chitobiase/beta-hexosaminidase domain 2-like"/>
    <property type="match status" value="1"/>
</dbReference>
<dbReference type="InterPro" id="IPR052764">
    <property type="entry name" value="GH20_Enzymes"/>
</dbReference>
<evidence type="ECO:0000256" key="1">
    <source>
        <dbReference type="ARBA" id="ARBA00006285"/>
    </source>
</evidence>
<evidence type="ECO:0000256" key="3">
    <source>
        <dbReference type="ARBA" id="ARBA00023295"/>
    </source>
</evidence>
<dbReference type="InterPro" id="IPR015883">
    <property type="entry name" value="Glyco_hydro_20_cat"/>
</dbReference>
<dbReference type="Gene3D" id="3.20.20.80">
    <property type="entry name" value="Glycosidases"/>
    <property type="match status" value="1"/>
</dbReference>
<organism evidence="8 9">
    <name type="scientific">Actinoallomurus oryzae</name>
    <dbReference type="NCBI Taxonomy" id="502180"/>
    <lineage>
        <taxon>Bacteria</taxon>
        <taxon>Bacillati</taxon>
        <taxon>Actinomycetota</taxon>
        <taxon>Actinomycetes</taxon>
        <taxon>Streptosporangiales</taxon>
        <taxon>Thermomonosporaceae</taxon>
        <taxon>Actinoallomurus</taxon>
    </lineage>
</organism>
<dbReference type="InterPro" id="IPR017853">
    <property type="entry name" value="GH"/>
</dbReference>
<keyword evidence="9" id="KW-1185">Reference proteome</keyword>
<dbReference type="Pfam" id="PF00728">
    <property type="entry name" value="Glyco_hydro_20"/>
    <property type="match status" value="1"/>
</dbReference>
<dbReference type="InterPro" id="IPR015882">
    <property type="entry name" value="HEX_bac_N"/>
</dbReference>
<comment type="caution">
    <text evidence="8">The sequence shown here is derived from an EMBL/GenBank/DDBJ whole genome shotgun (WGS) entry which is preliminary data.</text>
</comment>
<feature type="domain" description="Glycoside hydrolase family 20 catalytic" evidence="6">
    <location>
        <begin position="167"/>
        <end position="407"/>
    </location>
</feature>
<proteinExistence type="inferred from homology"/>
<dbReference type="PANTHER" id="PTHR43678:SF1">
    <property type="entry name" value="BETA-N-ACETYLHEXOSAMINIDASE"/>
    <property type="match status" value="1"/>
</dbReference>
<dbReference type="Proteomes" id="UP001500503">
    <property type="component" value="Unassembled WGS sequence"/>
</dbReference>
<name>A0ABP8R9M5_9ACTN</name>
<feature type="signal peptide" evidence="5">
    <location>
        <begin position="1"/>
        <end position="28"/>
    </location>
</feature>
<dbReference type="InterPro" id="IPR029018">
    <property type="entry name" value="Hex-like_dom2"/>
</dbReference>
<dbReference type="SUPFAM" id="SSF51445">
    <property type="entry name" value="(Trans)glycosidases"/>
    <property type="match status" value="1"/>
</dbReference>
<keyword evidence="5" id="KW-0732">Signal</keyword>
<feature type="chain" id="PRO_5046265176" description="Beta-N-acetylhexosaminidase" evidence="5">
    <location>
        <begin position="29"/>
        <end position="1044"/>
    </location>
</feature>
<feature type="region of interest" description="Disordered" evidence="4">
    <location>
        <begin position="860"/>
        <end position="881"/>
    </location>
</feature>
<evidence type="ECO:0000256" key="2">
    <source>
        <dbReference type="ARBA" id="ARBA00022801"/>
    </source>
</evidence>
<evidence type="ECO:0000259" key="6">
    <source>
        <dbReference type="Pfam" id="PF00728"/>
    </source>
</evidence>
<dbReference type="CDD" id="cd06564">
    <property type="entry name" value="GH20_DspB_LnbB-like"/>
    <property type="match status" value="1"/>
</dbReference>
<evidence type="ECO:0000313" key="9">
    <source>
        <dbReference type="Proteomes" id="UP001500503"/>
    </source>
</evidence>
<dbReference type="Pfam" id="PF02838">
    <property type="entry name" value="Glyco_hydro_20b"/>
    <property type="match status" value="1"/>
</dbReference>
<evidence type="ECO:0000256" key="5">
    <source>
        <dbReference type="SAM" id="SignalP"/>
    </source>
</evidence>
<reference evidence="9" key="1">
    <citation type="journal article" date="2019" name="Int. J. Syst. Evol. Microbiol.">
        <title>The Global Catalogue of Microorganisms (GCM) 10K type strain sequencing project: providing services to taxonomists for standard genome sequencing and annotation.</title>
        <authorList>
            <consortium name="The Broad Institute Genomics Platform"/>
            <consortium name="The Broad Institute Genome Sequencing Center for Infectious Disease"/>
            <person name="Wu L."/>
            <person name="Ma J."/>
        </authorList>
    </citation>
    <scope>NUCLEOTIDE SEQUENCE [LARGE SCALE GENOMIC DNA]</scope>
    <source>
        <strain evidence="9">JCM 17933</strain>
    </source>
</reference>
<dbReference type="RefSeq" id="WP_345475772.1">
    <property type="nucleotide sequence ID" value="NZ_BAABHF010000078.1"/>
</dbReference>
<keyword evidence="3" id="KW-0326">Glycosidase</keyword>
<dbReference type="PRINTS" id="PR00738">
    <property type="entry name" value="GLHYDRLASE20"/>
</dbReference>
<feature type="domain" description="Beta-hexosaminidase bacterial type N-terminal" evidence="7">
    <location>
        <begin position="36"/>
        <end position="161"/>
    </location>
</feature>
<evidence type="ECO:0000259" key="7">
    <source>
        <dbReference type="Pfam" id="PF02838"/>
    </source>
</evidence>
<protein>
    <recommendedName>
        <fullName evidence="10">Beta-N-acetylhexosaminidase</fullName>
    </recommendedName>
</protein>
<gene>
    <name evidence="8" type="ORF">GCM10023191_100630</name>
</gene>
<evidence type="ECO:0000256" key="4">
    <source>
        <dbReference type="SAM" id="MobiDB-lite"/>
    </source>
</evidence>
<evidence type="ECO:0000313" key="8">
    <source>
        <dbReference type="EMBL" id="GAA4521842.1"/>
    </source>
</evidence>
<feature type="compositionally biased region" description="Low complexity" evidence="4">
    <location>
        <begin position="863"/>
        <end position="874"/>
    </location>
</feature>
<dbReference type="InterPro" id="IPR025705">
    <property type="entry name" value="Beta_hexosaminidase_sua/sub"/>
</dbReference>
<evidence type="ECO:0008006" key="10">
    <source>
        <dbReference type="Google" id="ProtNLM"/>
    </source>
</evidence>
<accession>A0ABP8R9M5</accession>
<dbReference type="EMBL" id="BAABHF010000078">
    <property type="protein sequence ID" value="GAA4521842.1"/>
    <property type="molecule type" value="Genomic_DNA"/>
</dbReference>